<organism evidence="3">
    <name type="scientific">marine metagenome</name>
    <dbReference type="NCBI Taxonomy" id="408172"/>
    <lineage>
        <taxon>unclassified sequences</taxon>
        <taxon>metagenomes</taxon>
        <taxon>ecological metagenomes</taxon>
    </lineage>
</organism>
<dbReference type="Pfam" id="PF02769">
    <property type="entry name" value="AIRS_C"/>
    <property type="match status" value="1"/>
</dbReference>
<evidence type="ECO:0000259" key="1">
    <source>
        <dbReference type="Pfam" id="PF00586"/>
    </source>
</evidence>
<dbReference type="InterPro" id="IPR010918">
    <property type="entry name" value="PurM-like_C_dom"/>
</dbReference>
<feature type="domain" description="PurM-like N-terminal" evidence="1">
    <location>
        <begin position="25"/>
        <end position="135"/>
    </location>
</feature>
<dbReference type="InterPro" id="IPR016188">
    <property type="entry name" value="PurM-like_N"/>
</dbReference>
<dbReference type="InterPro" id="IPR006283">
    <property type="entry name" value="ThiL-like"/>
</dbReference>
<dbReference type="EMBL" id="UINC01015675">
    <property type="protein sequence ID" value="SVA65842.1"/>
    <property type="molecule type" value="Genomic_DNA"/>
</dbReference>
<dbReference type="AlphaFoldDB" id="A0A381XMW8"/>
<dbReference type="InterPro" id="IPR036676">
    <property type="entry name" value="PurM-like_C_sf"/>
</dbReference>
<dbReference type="HAMAP" id="MF_02128">
    <property type="entry name" value="TMP_kinase"/>
    <property type="match status" value="1"/>
</dbReference>
<dbReference type="Pfam" id="PF00586">
    <property type="entry name" value="AIRS"/>
    <property type="match status" value="1"/>
</dbReference>
<dbReference type="Gene3D" id="3.90.650.10">
    <property type="entry name" value="PurM-like C-terminal domain"/>
    <property type="match status" value="1"/>
</dbReference>
<dbReference type="PANTHER" id="PTHR30270">
    <property type="entry name" value="THIAMINE-MONOPHOSPHATE KINASE"/>
    <property type="match status" value="1"/>
</dbReference>
<evidence type="ECO:0000259" key="2">
    <source>
        <dbReference type="Pfam" id="PF02769"/>
    </source>
</evidence>
<proteinExistence type="inferred from homology"/>
<dbReference type="GO" id="GO:0009030">
    <property type="term" value="F:thiamine-phosphate kinase activity"/>
    <property type="evidence" value="ECO:0007669"/>
    <property type="project" value="InterPro"/>
</dbReference>
<dbReference type="InterPro" id="IPR036921">
    <property type="entry name" value="PurM-like_N_sf"/>
</dbReference>
<dbReference type="PIRSF" id="PIRSF005303">
    <property type="entry name" value="Thiam_monoph_kin"/>
    <property type="match status" value="1"/>
</dbReference>
<dbReference type="GO" id="GO:0009228">
    <property type="term" value="P:thiamine biosynthetic process"/>
    <property type="evidence" value="ECO:0007669"/>
    <property type="project" value="InterPro"/>
</dbReference>
<dbReference type="SUPFAM" id="SSF56042">
    <property type="entry name" value="PurM C-terminal domain-like"/>
    <property type="match status" value="1"/>
</dbReference>
<dbReference type="PANTHER" id="PTHR30270:SF0">
    <property type="entry name" value="THIAMINE-MONOPHOSPHATE KINASE"/>
    <property type="match status" value="1"/>
</dbReference>
<evidence type="ECO:0000313" key="3">
    <source>
        <dbReference type="EMBL" id="SVA65842.1"/>
    </source>
</evidence>
<name>A0A381XMW8_9ZZZZ</name>
<protein>
    <recommendedName>
        <fullName evidence="4">PurM-like N-terminal domain-containing protein</fullName>
    </recommendedName>
</protein>
<reference evidence="3" key="1">
    <citation type="submission" date="2018-05" db="EMBL/GenBank/DDBJ databases">
        <authorList>
            <person name="Lanie J.A."/>
            <person name="Ng W.-L."/>
            <person name="Kazmierczak K.M."/>
            <person name="Andrzejewski T.M."/>
            <person name="Davidsen T.M."/>
            <person name="Wayne K.J."/>
            <person name="Tettelin H."/>
            <person name="Glass J.I."/>
            <person name="Rusch D."/>
            <person name="Podicherti R."/>
            <person name="Tsui H.-C.T."/>
            <person name="Winkler M.E."/>
        </authorList>
    </citation>
    <scope>NUCLEOTIDE SEQUENCE</scope>
</reference>
<feature type="domain" description="PurM-like C-terminal" evidence="2">
    <location>
        <begin position="147"/>
        <end position="291"/>
    </location>
</feature>
<sequence>MNEFDLIRKYFTWPIKDPSVALGVGDDAALFSLEQGYQLVTTTDTLTEGIHFGENAPAKDIAHKSLAVNLSDIAAMGAKAKYFTLAISLPKIDQSWLKEFSDSLRQLSERYEVSLIGGDTTRGPLNITITMIGIVESSKALTRSGAQPGDGVYVSGSIGDAGFCFWKLSNDFVPSNQELERLNCPIPRIELGLELKSLASACIDISDGLEQDLSHILEASSVGAVVEVNKIPLSEALHVHVKDTDDWSIPLCGGDDYELCFTIPEGKEEALKIVSESCNVNITRIGIVSESLGLQIEGFDGPRKSYRHF</sequence>
<dbReference type="SUPFAM" id="SSF55326">
    <property type="entry name" value="PurM N-terminal domain-like"/>
    <property type="match status" value="1"/>
</dbReference>
<evidence type="ECO:0008006" key="4">
    <source>
        <dbReference type="Google" id="ProtNLM"/>
    </source>
</evidence>
<dbReference type="CDD" id="cd02194">
    <property type="entry name" value="ThiL"/>
    <property type="match status" value="1"/>
</dbReference>
<dbReference type="Gene3D" id="3.30.1330.10">
    <property type="entry name" value="PurM-like, N-terminal domain"/>
    <property type="match status" value="1"/>
</dbReference>
<dbReference type="NCBIfam" id="TIGR01379">
    <property type="entry name" value="thiL"/>
    <property type="match status" value="1"/>
</dbReference>
<gene>
    <name evidence="3" type="ORF">METZ01_LOCUS118696</name>
</gene>
<accession>A0A381XMW8</accession>